<evidence type="ECO:0000313" key="1">
    <source>
        <dbReference type="EMBL" id="KAH6944846.1"/>
    </source>
</evidence>
<proteinExistence type="predicted"/>
<accession>A0ACB7TF17</accession>
<protein>
    <submittedName>
        <fullName evidence="1">Uncharacterized protein</fullName>
    </submittedName>
</protein>
<keyword evidence="2" id="KW-1185">Reference proteome</keyword>
<comment type="caution">
    <text evidence="1">The sequence shown here is derived from an EMBL/GenBank/DDBJ whole genome shotgun (WGS) entry which is preliminary data.</text>
</comment>
<gene>
    <name evidence="1" type="ORF">HPB50_005528</name>
</gene>
<dbReference type="Proteomes" id="UP000821845">
    <property type="component" value="Chromosome 1"/>
</dbReference>
<sequence>MPAFSLHRNSLVVKCARKATLQLTEQRLFNLDDHDAAGGDGKEPSEGRIRRGAPLGPSGLAQPVGRGSLVPLSRRHQPAAGSLIERRLQRPARAKGKAIGARTAKNTAKRSGKSLCTARTPARGTAAETRRNLSTTTPPTVREERPCDVRPVRYAAPLRSPPAARKEWAPICGDGCLLGPEELSPQ</sequence>
<reference evidence="1" key="1">
    <citation type="submission" date="2020-05" db="EMBL/GenBank/DDBJ databases">
        <title>Large-scale comparative analyses of tick genomes elucidate their genetic diversity and vector capacities.</title>
        <authorList>
            <person name="Jia N."/>
            <person name="Wang J."/>
            <person name="Shi W."/>
            <person name="Du L."/>
            <person name="Sun Y."/>
            <person name="Zhan W."/>
            <person name="Jiang J."/>
            <person name="Wang Q."/>
            <person name="Zhang B."/>
            <person name="Ji P."/>
            <person name="Sakyi L.B."/>
            <person name="Cui X."/>
            <person name="Yuan T."/>
            <person name="Jiang B."/>
            <person name="Yang W."/>
            <person name="Lam T.T.-Y."/>
            <person name="Chang Q."/>
            <person name="Ding S."/>
            <person name="Wang X."/>
            <person name="Zhu J."/>
            <person name="Ruan X."/>
            <person name="Zhao L."/>
            <person name="Wei J."/>
            <person name="Que T."/>
            <person name="Du C."/>
            <person name="Cheng J."/>
            <person name="Dai P."/>
            <person name="Han X."/>
            <person name="Huang E."/>
            <person name="Gao Y."/>
            <person name="Liu J."/>
            <person name="Shao H."/>
            <person name="Ye R."/>
            <person name="Li L."/>
            <person name="Wei W."/>
            <person name="Wang X."/>
            <person name="Wang C."/>
            <person name="Yang T."/>
            <person name="Huo Q."/>
            <person name="Li W."/>
            <person name="Guo W."/>
            <person name="Chen H."/>
            <person name="Zhou L."/>
            <person name="Ni X."/>
            <person name="Tian J."/>
            <person name="Zhou Y."/>
            <person name="Sheng Y."/>
            <person name="Liu T."/>
            <person name="Pan Y."/>
            <person name="Xia L."/>
            <person name="Li J."/>
            <person name="Zhao F."/>
            <person name="Cao W."/>
        </authorList>
    </citation>
    <scope>NUCLEOTIDE SEQUENCE</scope>
    <source>
        <strain evidence="1">Hyas-2018</strain>
    </source>
</reference>
<name>A0ACB7TF17_HYAAI</name>
<organism evidence="1 2">
    <name type="scientific">Hyalomma asiaticum</name>
    <name type="common">Tick</name>
    <dbReference type="NCBI Taxonomy" id="266040"/>
    <lineage>
        <taxon>Eukaryota</taxon>
        <taxon>Metazoa</taxon>
        <taxon>Ecdysozoa</taxon>
        <taxon>Arthropoda</taxon>
        <taxon>Chelicerata</taxon>
        <taxon>Arachnida</taxon>
        <taxon>Acari</taxon>
        <taxon>Parasitiformes</taxon>
        <taxon>Ixodida</taxon>
        <taxon>Ixodoidea</taxon>
        <taxon>Ixodidae</taxon>
        <taxon>Hyalomminae</taxon>
        <taxon>Hyalomma</taxon>
    </lineage>
</organism>
<dbReference type="EMBL" id="CM023481">
    <property type="protein sequence ID" value="KAH6944846.1"/>
    <property type="molecule type" value="Genomic_DNA"/>
</dbReference>
<evidence type="ECO:0000313" key="2">
    <source>
        <dbReference type="Proteomes" id="UP000821845"/>
    </source>
</evidence>